<name>A0A346XWM9_9ACTN</name>
<proteinExistence type="predicted"/>
<accession>A0A346XWM9</accession>
<organism evidence="2 3">
    <name type="scientific">Euzebya pacifica</name>
    <dbReference type="NCBI Taxonomy" id="1608957"/>
    <lineage>
        <taxon>Bacteria</taxon>
        <taxon>Bacillati</taxon>
        <taxon>Actinomycetota</taxon>
        <taxon>Nitriliruptoria</taxon>
        <taxon>Euzebyales</taxon>
    </lineage>
</organism>
<sequence>MEYLTDHGTFREVPLQQIVGALTSAYPSMASAPEVHDARFAHESRDSVRASGAEWDEAAPTT</sequence>
<dbReference type="AlphaFoldDB" id="A0A346XWM9"/>
<keyword evidence="3" id="KW-1185">Reference proteome</keyword>
<dbReference type="Proteomes" id="UP000264006">
    <property type="component" value="Chromosome"/>
</dbReference>
<dbReference type="KEGG" id="euz:DVS28_a1941"/>
<evidence type="ECO:0000313" key="3">
    <source>
        <dbReference type="Proteomes" id="UP000264006"/>
    </source>
</evidence>
<evidence type="ECO:0000256" key="1">
    <source>
        <dbReference type="SAM" id="MobiDB-lite"/>
    </source>
</evidence>
<protein>
    <submittedName>
        <fullName evidence="2">Uncharacterized protein</fullName>
    </submittedName>
</protein>
<reference evidence="2 3" key="1">
    <citation type="submission" date="2018-09" db="EMBL/GenBank/DDBJ databases">
        <title>Complete genome sequence of Euzebya sp. DY32-46 isolated from seawater of Pacific Ocean.</title>
        <authorList>
            <person name="Xu L."/>
            <person name="Wu Y.-H."/>
            <person name="Xu X.-W."/>
        </authorList>
    </citation>
    <scope>NUCLEOTIDE SEQUENCE [LARGE SCALE GENOMIC DNA]</scope>
    <source>
        <strain evidence="2 3">DY32-46</strain>
    </source>
</reference>
<dbReference type="RefSeq" id="WP_245973588.1">
    <property type="nucleotide sequence ID" value="NZ_CP031165.1"/>
</dbReference>
<dbReference type="EMBL" id="CP031165">
    <property type="protein sequence ID" value="AXV06626.1"/>
    <property type="molecule type" value="Genomic_DNA"/>
</dbReference>
<feature type="region of interest" description="Disordered" evidence="1">
    <location>
        <begin position="37"/>
        <end position="62"/>
    </location>
</feature>
<feature type="compositionally biased region" description="Basic and acidic residues" evidence="1">
    <location>
        <begin position="37"/>
        <end position="48"/>
    </location>
</feature>
<evidence type="ECO:0000313" key="2">
    <source>
        <dbReference type="EMBL" id="AXV06626.1"/>
    </source>
</evidence>
<gene>
    <name evidence="2" type="ORF">DVS28_a1941</name>
</gene>